<keyword evidence="3" id="KW-1185">Reference proteome</keyword>
<dbReference type="KEGG" id="ccos:Pan44_32310"/>
<sequence length="30" mass="3263">MAEQGASMDLEEAASTSGSPENRGRKPIWR</sequence>
<accession>A0A517SGE1</accession>
<proteinExistence type="predicted"/>
<dbReference type="AlphaFoldDB" id="A0A517SGE1"/>
<evidence type="ECO:0000313" key="2">
    <source>
        <dbReference type="EMBL" id="QDT55189.1"/>
    </source>
</evidence>
<reference evidence="2 3" key="1">
    <citation type="submission" date="2019-02" db="EMBL/GenBank/DDBJ databases">
        <title>Deep-cultivation of Planctomycetes and their phenomic and genomic characterization uncovers novel biology.</title>
        <authorList>
            <person name="Wiegand S."/>
            <person name="Jogler M."/>
            <person name="Boedeker C."/>
            <person name="Pinto D."/>
            <person name="Vollmers J."/>
            <person name="Rivas-Marin E."/>
            <person name="Kohn T."/>
            <person name="Peeters S.H."/>
            <person name="Heuer A."/>
            <person name="Rast P."/>
            <person name="Oberbeckmann S."/>
            <person name="Bunk B."/>
            <person name="Jeske O."/>
            <person name="Meyerdierks A."/>
            <person name="Storesund J.E."/>
            <person name="Kallscheuer N."/>
            <person name="Luecker S."/>
            <person name="Lage O.M."/>
            <person name="Pohl T."/>
            <person name="Merkel B.J."/>
            <person name="Hornburger P."/>
            <person name="Mueller R.-W."/>
            <person name="Bruemmer F."/>
            <person name="Labrenz M."/>
            <person name="Spormann A.M."/>
            <person name="Op den Camp H."/>
            <person name="Overmann J."/>
            <person name="Amann R."/>
            <person name="Jetten M.S.M."/>
            <person name="Mascher T."/>
            <person name="Medema M.H."/>
            <person name="Devos D.P."/>
            <person name="Kaster A.-K."/>
            <person name="Ovreas L."/>
            <person name="Rohde M."/>
            <person name="Galperin M.Y."/>
            <person name="Jogler C."/>
        </authorList>
    </citation>
    <scope>NUCLEOTIDE SEQUENCE [LARGE SCALE GENOMIC DNA]</scope>
    <source>
        <strain evidence="2 3">Pan44</strain>
    </source>
</reference>
<gene>
    <name evidence="2" type="ORF">Pan44_32310</name>
</gene>
<dbReference type="Proteomes" id="UP000315700">
    <property type="component" value="Chromosome"/>
</dbReference>
<name>A0A517SGE1_9PLAN</name>
<evidence type="ECO:0000256" key="1">
    <source>
        <dbReference type="SAM" id="MobiDB-lite"/>
    </source>
</evidence>
<dbReference type="EMBL" id="CP036271">
    <property type="protein sequence ID" value="QDT55189.1"/>
    <property type="molecule type" value="Genomic_DNA"/>
</dbReference>
<evidence type="ECO:0000313" key="3">
    <source>
        <dbReference type="Proteomes" id="UP000315700"/>
    </source>
</evidence>
<feature type="region of interest" description="Disordered" evidence="1">
    <location>
        <begin position="1"/>
        <end position="30"/>
    </location>
</feature>
<dbReference type="InParanoid" id="A0A517SGE1"/>
<organism evidence="2 3">
    <name type="scientific">Caulifigura coniformis</name>
    <dbReference type="NCBI Taxonomy" id="2527983"/>
    <lineage>
        <taxon>Bacteria</taxon>
        <taxon>Pseudomonadati</taxon>
        <taxon>Planctomycetota</taxon>
        <taxon>Planctomycetia</taxon>
        <taxon>Planctomycetales</taxon>
        <taxon>Planctomycetaceae</taxon>
        <taxon>Caulifigura</taxon>
    </lineage>
</organism>
<protein>
    <submittedName>
        <fullName evidence="2">Uncharacterized protein</fullName>
    </submittedName>
</protein>